<proteinExistence type="predicted"/>
<protein>
    <submittedName>
        <fullName evidence="1">Uncharacterized protein</fullName>
    </submittedName>
</protein>
<name>A0ACB9YPW5_9PEZI</name>
<evidence type="ECO:0000313" key="2">
    <source>
        <dbReference type="Proteomes" id="UP001497700"/>
    </source>
</evidence>
<dbReference type="Proteomes" id="UP001497700">
    <property type="component" value="Unassembled WGS sequence"/>
</dbReference>
<organism evidence="1 2">
    <name type="scientific">Hypoxylon rubiginosum</name>
    <dbReference type="NCBI Taxonomy" id="110542"/>
    <lineage>
        <taxon>Eukaryota</taxon>
        <taxon>Fungi</taxon>
        <taxon>Dikarya</taxon>
        <taxon>Ascomycota</taxon>
        <taxon>Pezizomycotina</taxon>
        <taxon>Sordariomycetes</taxon>
        <taxon>Xylariomycetidae</taxon>
        <taxon>Xylariales</taxon>
        <taxon>Hypoxylaceae</taxon>
        <taxon>Hypoxylon</taxon>
    </lineage>
</organism>
<accession>A0ACB9YPW5</accession>
<comment type="caution">
    <text evidence="1">The sequence shown here is derived from an EMBL/GenBank/DDBJ whole genome shotgun (WGS) entry which is preliminary data.</text>
</comment>
<evidence type="ECO:0000313" key="1">
    <source>
        <dbReference type="EMBL" id="KAI4861398.1"/>
    </source>
</evidence>
<gene>
    <name evidence="1" type="ORF">F4820DRAFT_464729</name>
</gene>
<dbReference type="EMBL" id="MU393553">
    <property type="protein sequence ID" value="KAI4861398.1"/>
    <property type="molecule type" value="Genomic_DNA"/>
</dbReference>
<reference evidence="1 2" key="1">
    <citation type="journal article" date="2022" name="New Phytol.">
        <title>Ecological generalism drives hyperdiversity of secondary metabolite gene clusters in xylarialean endophytes.</title>
        <authorList>
            <person name="Franco M.E.E."/>
            <person name="Wisecaver J.H."/>
            <person name="Arnold A.E."/>
            <person name="Ju Y.M."/>
            <person name="Slot J.C."/>
            <person name="Ahrendt S."/>
            <person name="Moore L.P."/>
            <person name="Eastman K.E."/>
            <person name="Scott K."/>
            <person name="Konkel Z."/>
            <person name="Mondo S.J."/>
            <person name="Kuo A."/>
            <person name="Hayes R.D."/>
            <person name="Haridas S."/>
            <person name="Andreopoulos B."/>
            <person name="Riley R."/>
            <person name="LaButti K."/>
            <person name="Pangilinan J."/>
            <person name="Lipzen A."/>
            <person name="Amirebrahimi M."/>
            <person name="Yan J."/>
            <person name="Adam C."/>
            <person name="Keymanesh K."/>
            <person name="Ng V."/>
            <person name="Louie K."/>
            <person name="Northen T."/>
            <person name="Drula E."/>
            <person name="Henrissat B."/>
            <person name="Hsieh H.M."/>
            <person name="Youens-Clark K."/>
            <person name="Lutzoni F."/>
            <person name="Miadlikowska J."/>
            <person name="Eastwood D.C."/>
            <person name="Hamelin R.C."/>
            <person name="Grigoriev I.V."/>
            <person name="U'Ren J.M."/>
        </authorList>
    </citation>
    <scope>NUCLEOTIDE SEQUENCE [LARGE SCALE GENOMIC DNA]</scope>
    <source>
        <strain evidence="1 2">CBS 119005</strain>
    </source>
</reference>
<keyword evidence="2" id="KW-1185">Reference proteome</keyword>
<sequence>MKRPGVYRMGNSSSRPVVNASASTIPAESERTNDSNQLTAENAQETNTAAGASSSSSHRPANQDANMFASATQSFHGDLTQPTTRDNFTQTTEPAEPTSALVTPEINAPETAFSDAASIVSSSLTLVSDRDSNKDSSLLEPEAEATSPTTSLVSLSRTLAPETNSQYRASSTSPNNTLFYLHYLTHVPQLHLLVEPSPFIAFVPFIIPPPVMSLLDPAATRTRAVGFARTRTIIQPNGSIEMQPADNPPRTAAEVVEVAEEEEAQHGSLPEHKPTPAVEAIPPSGPPPNPPAPSAAAAAPEPDDNNASFSVSPPAAAAVAPPNPATGAPAQNPYPRVVSHIAPPVGARAQAAMTNTGAPIIIMNPSPPQPQQSMGFVNPSQPFLWVNAPMVAPSVPPPMPGTAGSWCYPSQSPFRAGPSHWQQTSPPPQFYVQEQTYVAEPGYVMSYPPANQQRQMPQVQYYMNGSTGPFIYYRM</sequence>